<dbReference type="GO" id="GO:0003677">
    <property type="term" value="F:DNA binding"/>
    <property type="evidence" value="ECO:0007669"/>
    <property type="project" value="UniProtKB-KW"/>
</dbReference>
<keyword evidence="10 11" id="KW-0413">Isomerase</keyword>
<evidence type="ECO:0000256" key="5">
    <source>
        <dbReference type="ARBA" id="ARBA00022771"/>
    </source>
</evidence>
<dbReference type="Pfam" id="PF14890">
    <property type="entry name" value="Intein_splicing"/>
    <property type="match status" value="1"/>
</dbReference>
<dbReference type="InterPro" id="IPR006141">
    <property type="entry name" value="Intein_N"/>
</dbReference>
<evidence type="ECO:0000256" key="2">
    <source>
        <dbReference type="ARBA" id="ARBA00009446"/>
    </source>
</evidence>
<dbReference type="eggNOG" id="arCOG03158">
    <property type="taxonomic scope" value="Archaea"/>
</dbReference>
<dbReference type="SMART" id="SM00306">
    <property type="entry name" value="HintN"/>
    <property type="match status" value="1"/>
</dbReference>
<evidence type="ECO:0000256" key="3">
    <source>
        <dbReference type="ARBA" id="ARBA00022723"/>
    </source>
</evidence>
<keyword evidence="4" id="KW-0677">Repeat</keyword>
<evidence type="ECO:0000256" key="4">
    <source>
        <dbReference type="ARBA" id="ARBA00022737"/>
    </source>
</evidence>
<evidence type="ECO:0000256" key="6">
    <source>
        <dbReference type="ARBA" id="ARBA00022833"/>
    </source>
</evidence>
<dbReference type="InterPro" id="IPR013824">
    <property type="entry name" value="Topo_IA_cen_sub1"/>
</dbReference>
<dbReference type="HOGENOM" id="CLU_002929_5_2_2"/>
<proteinExistence type="inferred from homology"/>
<name>D5VT99_METIM</name>
<dbReference type="CDD" id="cd00081">
    <property type="entry name" value="Hint"/>
    <property type="match status" value="1"/>
</dbReference>
<dbReference type="SUPFAM" id="SSF57783">
    <property type="entry name" value="Zinc beta-ribbon"/>
    <property type="match status" value="1"/>
</dbReference>
<dbReference type="eggNOG" id="arCOG03146">
    <property type="taxonomic scope" value="Archaea"/>
</dbReference>
<dbReference type="GO" id="GO:0003917">
    <property type="term" value="F:DNA topoisomerase type I (single strand cut, ATP-independent) activity"/>
    <property type="evidence" value="ECO:0007669"/>
    <property type="project" value="UniProtKB-UniRule"/>
</dbReference>
<protein>
    <recommendedName>
        <fullName evidence="11">DNA topoisomerase 1</fullName>
        <ecNumber evidence="11">5.6.2.1</ecNumber>
    </recommendedName>
    <alternativeName>
        <fullName evidence="11">DNA topoisomerase I</fullName>
    </alternativeName>
</protein>
<dbReference type="NCBIfam" id="TIGR01443">
    <property type="entry name" value="intein_Cterm"/>
    <property type="match status" value="1"/>
</dbReference>
<dbReference type="InterPro" id="IPR023405">
    <property type="entry name" value="Topo_IA_core_domain"/>
</dbReference>
<evidence type="ECO:0000256" key="11">
    <source>
        <dbReference type="HAMAP-Rule" id="MF_00952"/>
    </source>
</evidence>
<dbReference type="InterPro" id="IPR000380">
    <property type="entry name" value="Topo_IA"/>
</dbReference>
<dbReference type="InterPro" id="IPR034144">
    <property type="entry name" value="TOPRIM_TopoIII"/>
</dbReference>
<feature type="site" description="Interaction with DNA" evidence="11">
    <location>
        <position position="160"/>
    </location>
</feature>
<dbReference type="SUPFAM" id="SSF56712">
    <property type="entry name" value="Prokaryotic type I DNA topoisomerase"/>
    <property type="match status" value="1"/>
</dbReference>
<dbReference type="InterPro" id="IPR013498">
    <property type="entry name" value="Topo_IA_Znf"/>
</dbReference>
<organism evidence="14 15">
    <name type="scientific">Methanocaldococcus infernus (strain DSM 11812 / JCM 15783 / ME)</name>
    <dbReference type="NCBI Taxonomy" id="573063"/>
    <lineage>
        <taxon>Archaea</taxon>
        <taxon>Methanobacteriati</taxon>
        <taxon>Methanobacteriota</taxon>
        <taxon>Methanomada group</taxon>
        <taxon>Methanococci</taxon>
        <taxon>Methanococcales</taxon>
        <taxon>Methanocaldococcaceae</taxon>
        <taxon>Methanocaldococcus</taxon>
    </lineage>
</organism>
<evidence type="ECO:0000256" key="9">
    <source>
        <dbReference type="ARBA" id="ARBA00023125"/>
    </source>
</evidence>
<keyword evidence="3" id="KW-0479">Metal-binding</keyword>
<dbReference type="SMART" id="SM00436">
    <property type="entry name" value="TOP1Bc"/>
    <property type="match status" value="1"/>
</dbReference>
<dbReference type="GO" id="GO:0006281">
    <property type="term" value="P:DNA repair"/>
    <property type="evidence" value="ECO:0007669"/>
    <property type="project" value="TreeGrafter"/>
</dbReference>
<dbReference type="InterPro" id="IPR003602">
    <property type="entry name" value="Topo_IA_DNA-bd_dom"/>
</dbReference>
<dbReference type="Pfam" id="PF01751">
    <property type="entry name" value="Toprim"/>
    <property type="match status" value="1"/>
</dbReference>
<evidence type="ECO:0000259" key="13">
    <source>
        <dbReference type="PROSITE" id="PS52039"/>
    </source>
</evidence>
<keyword evidence="5" id="KW-0863">Zinc-finger</keyword>
<dbReference type="Gene3D" id="3.30.65.10">
    <property type="entry name" value="Bacterial Topoisomerase I, domain 1"/>
    <property type="match status" value="1"/>
</dbReference>
<dbReference type="GO" id="GO:0016539">
    <property type="term" value="P:intein-mediated protein splicing"/>
    <property type="evidence" value="ECO:0007669"/>
    <property type="project" value="InterPro"/>
</dbReference>
<evidence type="ECO:0000256" key="8">
    <source>
        <dbReference type="ARBA" id="ARBA00023029"/>
    </source>
</evidence>
<evidence type="ECO:0000256" key="10">
    <source>
        <dbReference type="ARBA" id="ARBA00023235"/>
    </source>
</evidence>
<dbReference type="Gene3D" id="2.170.16.10">
    <property type="entry name" value="Hedgehog/Intein (Hint) domain"/>
    <property type="match status" value="1"/>
</dbReference>
<feature type="domain" description="Toprim" evidence="12">
    <location>
        <begin position="1"/>
        <end position="136"/>
    </location>
</feature>
<reference evidence="14" key="1">
    <citation type="submission" date="2010-04" db="EMBL/GenBank/DDBJ databases">
        <title>Complete sequence of Methanocaldococcus infernus ME.</title>
        <authorList>
            <consortium name="US DOE Joint Genome Institute"/>
            <person name="Lucas S."/>
            <person name="Copeland A."/>
            <person name="Lapidus A."/>
            <person name="Cheng J.-F."/>
            <person name="Bruce D."/>
            <person name="Goodwin L."/>
            <person name="Pitluck S."/>
            <person name="Munk A.C."/>
            <person name="Detter J.C."/>
            <person name="Han C."/>
            <person name="Tapia R."/>
            <person name="Land M."/>
            <person name="Hauser L."/>
            <person name="Kyrpides N."/>
            <person name="Mikhailova N."/>
            <person name="Sieprawska-Lupa M."/>
            <person name="Whitman W.B."/>
            <person name="Woyke T."/>
        </authorList>
    </citation>
    <scope>NUCLEOTIDE SEQUENCE [LARGE SCALE GENOMIC DNA]</scope>
    <source>
        <strain evidence="14">ME</strain>
    </source>
</reference>
<dbReference type="SMART" id="SM00305">
    <property type="entry name" value="HintC"/>
    <property type="match status" value="1"/>
</dbReference>
<dbReference type="CDD" id="cd00186">
    <property type="entry name" value="TOP1Ac"/>
    <property type="match status" value="1"/>
</dbReference>
<feature type="site" description="Interaction with DNA" evidence="11">
    <location>
        <position position="651"/>
    </location>
</feature>
<dbReference type="Pfam" id="PF01131">
    <property type="entry name" value="Topoisom_bac"/>
    <property type="match status" value="2"/>
</dbReference>
<dbReference type="SMART" id="SM00437">
    <property type="entry name" value="TOP1Ac"/>
    <property type="match status" value="1"/>
</dbReference>
<feature type="site" description="Interaction with DNA" evidence="11">
    <location>
        <position position="466"/>
    </location>
</feature>
<dbReference type="PROSITE" id="PS50880">
    <property type="entry name" value="TOPRIM"/>
    <property type="match status" value="1"/>
</dbReference>
<dbReference type="InterPro" id="IPR030934">
    <property type="entry name" value="Intein_C"/>
</dbReference>
<dbReference type="Proteomes" id="UP000002061">
    <property type="component" value="Chromosome"/>
</dbReference>
<dbReference type="EMBL" id="CP002009">
    <property type="protein sequence ID" value="ADG13802.1"/>
    <property type="molecule type" value="Genomic_DNA"/>
</dbReference>
<keyword evidence="15" id="KW-1185">Reference proteome</keyword>
<dbReference type="Gene3D" id="3.40.50.140">
    <property type="match status" value="1"/>
</dbReference>
<keyword evidence="6" id="KW-0862">Zinc</keyword>
<dbReference type="InterPro" id="IPR003586">
    <property type="entry name" value="Hint_dom_C"/>
</dbReference>
<dbReference type="Gene3D" id="1.10.460.10">
    <property type="entry name" value="Topoisomerase I, domain 2"/>
    <property type="match status" value="2"/>
</dbReference>
<dbReference type="PROSITE" id="PS50818">
    <property type="entry name" value="INTEIN_C_TER"/>
    <property type="match status" value="1"/>
</dbReference>
<dbReference type="eggNOG" id="arCOG05045">
    <property type="taxonomic scope" value="Archaea"/>
</dbReference>
<dbReference type="CDD" id="cd03362">
    <property type="entry name" value="TOPRIM_TopoIA_TopoIII"/>
    <property type="match status" value="1"/>
</dbReference>
<dbReference type="InterPro" id="IPR013497">
    <property type="entry name" value="Topo_IA_cen"/>
</dbReference>
<dbReference type="NCBIfam" id="TIGR01445">
    <property type="entry name" value="intein_Nterm"/>
    <property type="match status" value="1"/>
</dbReference>
<dbReference type="GO" id="GO:0006310">
    <property type="term" value="P:DNA recombination"/>
    <property type="evidence" value="ECO:0007669"/>
    <property type="project" value="TreeGrafter"/>
</dbReference>
<dbReference type="SMART" id="SM00493">
    <property type="entry name" value="TOPRIM"/>
    <property type="match status" value="1"/>
</dbReference>
<evidence type="ECO:0000313" key="14">
    <source>
        <dbReference type="EMBL" id="ADG13802.1"/>
    </source>
</evidence>
<dbReference type="InterPro" id="IPR003601">
    <property type="entry name" value="Topo_IA_2"/>
</dbReference>
<dbReference type="PRINTS" id="PR00417">
    <property type="entry name" value="PRTPISMRASEI"/>
</dbReference>
<dbReference type="GO" id="GO:0005694">
    <property type="term" value="C:chromosome"/>
    <property type="evidence" value="ECO:0007669"/>
    <property type="project" value="InterPro"/>
</dbReference>
<dbReference type="Gene3D" id="1.10.290.10">
    <property type="entry name" value="Topoisomerase I, domain 4"/>
    <property type="match status" value="2"/>
</dbReference>
<evidence type="ECO:0000256" key="7">
    <source>
        <dbReference type="ARBA" id="ARBA00022842"/>
    </source>
</evidence>
<dbReference type="STRING" id="573063.Metin_1148"/>
<keyword evidence="7" id="KW-0460">Magnesium</keyword>
<feature type="site" description="Interaction with DNA" evidence="11">
    <location>
        <position position="50"/>
    </location>
</feature>
<dbReference type="EC" id="5.6.2.1" evidence="11"/>
<dbReference type="InterPro" id="IPR006171">
    <property type="entry name" value="TOPRIM_dom"/>
</dbReference>
<dbReference type="RefSeq" id="WP_013100547.1">
    <property type="nucleotide sequence ID" value="NC_014122.1"/>
</dbReference>
<dbReference type="AlphaFoldDB" id="D5VT99"/>
<dbReference type="PANTHER" id="PTHR11390:SF26">
    <property type="entry name" value="DNA TOPOISOMERASE 1"/>
    <property type="match status" value="1"/>
</dbReference>
<dbReference type="KEGG" id="mif:Metin_1148"/>
<feature type="region of interest" description="Interaction with DNA" evidence="11">
    <location>
        <begin position="189"/>
        <end position="194"/>
    </location>
</feature>
<evidence type="ECO:0000259" key="12">
    <source>
        <dbReference type="PROSITE" id="PS50880"/>
    </source>
</evidence>
<dbReference type="GO" id="GO:0006265">
    <property type="term" value="P:DNA topological change"/>
    <property type="evidence" value="ECO:0007669"/>
    <property type="project" value="UniProtKB-UniRule"/>
</dbReference>
<dbReference type="SUPFAM" id="SSF51294">
    <property type="entry name" value="Hedgehog/intein (Hint) domain"/>
    <property type="match status" value="1"/>
</dbReference>
<dbReference type="InterPro" id="IPR028612">
    <property type="entry name" value="Topoisom_1_IA"/>
</dbReference>
<dbReference type="OrthoDB" id="30963at2157"/>
<dbReference type="InterPro" id="IPR003587">
    <property type="entry name" value="Hint_dom_N"/>
</dbReference>
<dbReference type="PROSITE" id="PS52039">
    <property type="entry name" value="TOPO_IA_2"/>
    <property type="match status" value="1"/>
</dbReference>
<dbReference type="PROSITE" id="PS50817">
    <property type="entry name" value="INTEIN_N_TER"/>
    <property type="match status" value="1"/>
</dbReference>
<dbReference type="eggNOG" id="arCOG01527">
    <property type="taxonomic scope" value="Archaea"/>
</dbReference>
<evidence type="ECO:0000313" key="15">
    <source>
        <dbReference type="Proteomes" id="UP000002061"/>
    </source>
</evidence>
<comment type="similarity">
    <text evidence="2 11">Belongs to the type IA topoisomerase family.</text>
</comment>
<dbReference type="InterPro" id="IPR013826">
    <property type="entry name" value="Topo_IA_cen_sub3"/>
</dbReference>
<dbReference type="GO" id="GO:0008270">
    <property type="term" value="F:zinc ion binding"/>
    <property type="evidence" value="ECO:0007669"/>
    <property type="project" value="UniProtKB-KW"/>
</dbReference>
<keyword evidence="8 11" id="KW-0799">Topoisomerase</keyword>
<comment type="subunit">
    <text evidence="11">Monomer.</text>
</comment>
<feature type="domain" description="Topo IA-type catalytic" evidence="13">
    <location>
        <begin position="150"/>
        <end position="720"/>
    </location>
</feature>
<dbReference type="Pfam" id="PF01396">
    <property type="entry name" value="Zn_ribbon_Top1"/>
    <property type="match status" value="1"/>
</dbReference>
<dbReference type="HAMAP" id="MF_00952">
    <property type="entry name" value="Topoisom_1_prok"/>
    <property type="match status" value="1"/>
</dbReference>
<comment type="caution">
    <text evidence="11">Lacks conserved residue(s) required for the propagation of feature annotation.</text>
</comment>
<evidence type="ECO:0000256" key="1">
    <source>
        <dbReference type="ARBA" id="ARBA00000213"/>
    </source>
</evidence>
<feature type="active site" description="O-(5'-phospho-DNA)-tyrosine intermediate" evidence="11">
    <location>
        <position position="464"/>
    </location>
</feature>
<comment type="function">
    <text evidence="11">Releases the supercoiling and torsional tension of DNA, which is introduced during the DNA replication and transcription, by transiently cleaving and rejoining one strand of the DNA duplex. Introduces a single-strand break via transesterification at a target site in duplex DNA. The scissile phosphodiester is attacked by the catalytic tyrosine of the enzyme, resulting in the formation of a DNA-(5'-phosphotyrosyl)-enzyme intermediate and the expulsion of a 3'-OH DNA strand. The free DNA strand then undergoes passage around the unbroken strand, thus removing DNA supercoils. Finally, in the religation step, the DNA 3'-OH attacks the covalent intermediate to expel the active-site tyrosine and restore the DNA phosphodiester backbone.</text>
</comment>
<keyword evidence="9 11" id="KW-0238">DNA-binding</keyword>
<dbReference type="PANTHER" id="PTHR11390">
    <property type="entry name" value="PROKARYOTIC DNA TOPOISOMERASE"/>
    <property type="match status" value="1"/>
</dbReference>
<gene>
    <name evidence="11" type="primary">topA</name>
    <name evidence="14" type="ordered locus">Metin_1148</name>
</gene>
<comment type="catalytic activity">
    <reaction evidence="1 11">
        <text>ATP-independent breakage of single-stranded DNA, followed by passage and rejoining.</text>
        <dbReference type="EC" id="5.6.2.1"/>
    </reaction>
</comment>
<accession>D5VT99</accession>
<dbReference type="GeneID" id="32159816"/>
<feature type="site" description="Interaction with DNA" evidence="11">
    <location>
        <position position="164"/>
    </location>
</feature>
<sequence length="776" mass="90226">MILIIAEKPSVAKKIANALGKAKKKKIYDVPYYEVDYNGKKIVVASAVGHLFTLVEKNKSFSYPTFEIKWAPAYIEKGKSYVKNYIRALKELSKYADEIYIATDYDIEGELIGYHALKFCCGRDKGKRMKFSSLTKREIIKAFENPISMDYGLVDAGESRHIVDWYFGINLSRALMHAVKALNDWKILSIGRVQGPTLYFLAEREKEIKEFKPKPYWILEAYLKNLKAIHEKEKFWDEEEAKKIYEKVKDAKYGEVVKVERRVSKIKPPVPFDLGTLQREAYNYFKFSPKKTQEIAQSLYEKGLCLHPDTLILLPDGVKKIKELKEEGEVLCLNHNLKLTKSRYKLLKRTVREKLIKITLNDGTELITTREHPILVYRDKLLFVPSERLKEKEQIITLGHQNKELSLDNYLINEDLKRISEGDVYISKIKKIEEIEYEGEVYDLVVDKFHNFIANGIVVHNCSYPRTSSQKLPKDWSYLENILKTLKNSEYWKFAERIIEEKRKPIEGKKDDPAHPAIHVVDYPKNKEELSKEELKVYDLIARRTLSAFWDEVEREHINAKISINDELFKASGSKTVKEGWHVIYHFPTFEELNLNLKEGEKVKVEKIKLVKKETKPPKRYTLSSIIKELEKRNLGTKATRAEIVDKLIKRGYIKVSKNGSLEVTDLGASIVEVFKRFCPEIVDEKLTRELEDKLENIQMKKINKDLVLEEAKKRLIEVLKKFKEKEVEIGKNLTNKEVVGTCPRCGSPLVVKEGKYGKFIGCTNFPKCKFTKSLE</sequence>
<dbReference type="InterPro" id="IPR036844">
    <property type="entry name" value="Hint_dom_sf"/>
</dbReference>